<evidence type="ECO:0000259" key="1">
    <source>
        <dbReference type="Pfam" id="PF11929"/>
    </source>
</evidence>
<sequence length="285" mass="33543">MMFDSIRRGLDQYFIPEFNLTRLKRPIDGLTDRKGNLLKEMTENNFEKYKEFLIYENKKIFQELLEANDIKSFTKLVESGSYQFTNEISLSALYSNYNFFILCSKHQKITNNVVESAYSGGNKEIIKYCKQHYDFSEEKYMKFCIKYQRNELIEEMIEKGFGWTINDAVHSLNYRLILFSLFLGKKESKEEDEYRRSNLHFCGRFGDYLIGEFLAEKGFDVNAVDDDGRSVAYEAASSSRFSFLKMLISKNADLEKKNIDGISAYKRVMMSKDQRTRNVVCNMNK</sequence>
<dbReference type="OrthoDB" id="194358at2759"/>
<keyword evidence="3" id="KW-1185">Reference proteome</keyword>
<dbReference type="InterPro" id="IPR036770">
    <property type="entry name" value="Ankyrin_rpt-contain_sf"/>
</dbReference>
<evidence type="ECO:0000313" key="3">
    <source>
        <dbReference type="Proteomes" id="UP000001542"/>
    </source>
</evidence>
<gene>
    <name evidence="2" type="ORF">TVAG_350060</name>
</gene>
<feature type="domain" description="DUF3447" evidence="1">
    <location>
        <begin position="107"/>
        <end position="175"/>
    </location>
</feature>
<evidence type="ECO:0000313" key="2">
    <source>
        <dbReference type="EMBL" id="EAY00510.1"/>
    </source>
</evidence>
<dbReference type="AlphaFoldDB" id="A2F3I7"/>
<accession>A2F3I7</accession>
<dbReference type="Pfam" id="PF11929">
    <property type="entry name" value="DUF3447"/>
    <property type="match status" value="1"/>
</dbReference>
<dbReference type="GO" id="GO:0000976">
    <property type="term" value="F:transcription cis-regulatory region binding"/>
    <property type="evidence" value="ECO:0000318"/>
    <property type="project" value="GO_Central"/>
</dbReference>
<dbReference type="Pfam" id="PF13637">
    <property type="entry name" value="Ank_4"/>
    <property type="match status" value="1"/>
</dbReference>
<organism evidence="2 3">
    <name type="scientific">Trichomonas vaginalis (strain ATCC PRA-98 / G3)</name>
    <dbReference type="NCBI Taxonomy" id="412133"/>
    <lineage>
        <taxon>Eukaryota</taxon>
        <taxon>Metamonada</taxon>
        <taxon>Parabasalia</taxon>
        <taxon>Trichomonadida</taxon>
        <taxon>Trichomonadidae</taxon>
        <taxon>Trichomonas</taxon>
    </lineage>
</organism>
<dbReference type="InterPro" id="IPR002110">
    <property type="entry name" value="Ankyrin_rpt"/>
</dbReference>
<proteinExistence type="predicted"/>
<dbReference type="VEuPathDB" id="TrichDB:TVAG_350060"/>
<reference evidence="2" key="2">
    <citation type="journal article" date="2007" name="Science">
        <title>Draft genome sequence of the sexually transmitted pathogen Trichomonas vaginalis.</title>
        <authorList>
            <person name="Carlton J.M."/>
            <person name="Hirt R.P."/>
            <person name="Silva J.C."/>
            <person name="Delcher A.L."/>
            <person name="Schatz M."/>
            <person name="Zhao Q."/>
            <person name="Wortman J.R."/>
            <person name="Bidwell S.L."/>
            <person name="Alsmark U.C.M."/>
            <person name="Besteiro S."/>
            <person name="Sicheritz-Ponten T."/>
            <person name="Noel C.J."/>
            <person name="Dacks J.B."/>
            <person name="Foster P.G."/>
            <person name="Simillion C."/>
            <person name="Van de Peer Y."/>
            <person name="Miranda-Saavedra D."/>
            <person name="Barton G.J."/>
            <person name="Westrop G.D."/>
            <person name="Mueller S."/>
            <person name="Dessi D."/>
            <person name="Fiori P.L."/>
            <person name="Ren Q."/>
            <person name="Paulsen I."/>
            <person name="Zhang H."/>
            <person name="Bastida-Corcuera F.D."/>
            <person name="Simoes-Barbosa A."/>
            <person name="Brown M.T."/>
            <person name="Hayes R.D."/>
            <person name="Mukherjee M."/>
            <person name="Okumura C.Y."/>
            <person name="Schneider R."/>
            <person name="Smith A.J."/>
            <person name="Vanacova S."/>
            <person name="Villalvazo M."/>
            <person name="Haas B.J."/>
            <person name="Pertea M."/>
            <person name="Feldblyum T.V."/>
            <person name="Utterback T.R."/>
            <person name="Shu C.L."/>
            <person name="Osoegawa K."/>
            <person name="de Jong P.J."/>
            <person name="Hrdy I."/>
            <person name="Horvathova L."/>
            <person name="Zubacova Z."/>
            <person name="Dolezal P."/>
            <person name="Malik S.B."/>
            <person name="Logsdon J.M. Jr."/>
            <person name="Henze K."/>
            <person name="Gupta A."/>
            <person name="Wang C.C."/>
            <person name="Dunne R.L."/>
            <person name="Upcroft J.A."/>
            <person name="Upcroft P."/>
            <person name="White O."/>
            <person name="Salzberg S.L."/>
            <person name="Tang P."/>
            <person name="Chiu C.-H."/>
            <person name="Lee Y.-S."/>
            <person name="Embley T.M."/>
            <person name="Coombs G.H."/>
            <person name="Mottram J.C."/>
            <person name="Tachezy J."/>
            <person name="Fraser-Liggett C.M."/>
            <person name="Johnson P.J."/>
        </authorList>
    </citation>
    <scope>NUCLEOTIDE SEQUENCE [LARGE SCALE GENOMIC DNA]</scope>
    <source>
        <strain evidence="2">G3</strain>
    </source>
</reference>
<dbReference type="RefSeq" id="XP_001313439.1">
    <property type="nucleotide sequence ID" value="XM_001313438.1"/>
</dbReference>
<dbReference type="KEGG" id="tva:4758331"/>
<dbReference type="InParanoid" id="A2F3I7"/>
<dbReference type="VEuPathDB" id="TrichDB:TVAGG3_0194330"/>
<protein>
    <recommendedName>
        <fullName evidence="1">DUF3447 domain-containing protein</fullName>
    </recommendedName>
</protein>
<dbReference type="GO" id="GO:0045944">
    <property type="term" value="P:positive regulation of transcription by RNA polymerase II"/>
    <property type="evidence" value="ECO:0000318"/>
    <property type="project" value="GO_Central"/>
</dbReference>
<dbReference type="SUPFAM" id="SSF48403">
    <property type="entry name" value="Ankyrin repeat"/>
    <property type="match status" value="1"/>
</dbReference>
<dbReference type="Proteomes" id="UP000001542">
    <property type="component" value="Unassembled WGS sequence"/>
</dbReference>
<dbReference type="SMR" id="A2F3I7"/>
<dbReference type="Gene3D" id="1.25.40.20">
    <property type="entry name" value="Ankyrin repeat-containing domain"/>
    <property type="match status" value="1"/>
</dbReference>
<dbReference type="GO" id="GO:0005634">
    <property type="term" value="C:nucleus"/>
    <property type="evidence" value="ECO:0000318"/>
    <property type="project" value="GO_Central"/>
</dbReference>
<reference evidence="2" key="1">
    <citation type="submission" date="2006-10" db="EMBL/GenBank/DDBJ databases">
        <authorList>
            <person name="Amadeo P."/>
            <person name="Zhao Q."/>
            <person name="Wortman J."/>
            <person name="Fraser-Liggett C."/>
            <person name="Carlton J."/>
        </authorList>
    </citation>
    <scope>NUCLEOTIDE SEQUENCE</scope>
    <source>
        <strain evidence="2">G3</strain>
    </source>
</reference>
<name>A2F3I7_TRIV3</name>
<dbReference type="EMBL" id="DS113598">
    <property type="protein sequence ID" value="EAY00510.1"/>
    <property type="molecule type" value="Genomic_DNA"/>
</dbReference>
<dbReference type="InterPro" id="IPR020683">
    <property type="entry name" value="DUF3447"/>
</dbReference>